<evidence type="ECO:0000256" key="14">
    <source>
        <dbReference type="SAM" id="MobiDB-lite"/>
    </source>
</evidence>
<feature type="region of interest" description="Disordered" evidence="14">
    <location>
        <begin position="178"/>
        <end position="197"/>
    </location>
</feature>
<keyword evidence="5" id="KW-0926">Vacuole</keyword>
<organism evidence="15">
    <name type="scientific">Phaffia rhodozyma</name>
    <name type="common">Yeast</name>
    <name type="synonym">Xanthophyllomyces dendrorhous</name>
    <dbReference type="NCBI Taxonomy" id="264483"/>
    <lineage>
        <taxon>Eukaryota</taxon>
        <taxon>Fungi</taxon>
        <taxon>Dikarya</taxon>
        <taxon>Basidiomycota</taxon>
        <taxon>Agaricomycotina</taxon>
        <taxon>Tremellomycetes</taxon>
        <taxon>Cystofilobasidiales</taxon>
        <taxon>Mrakiaceae</taxon>
        <taxon>Phaffia</taxon>
    </lineage>
</organism>
<evidence type="ECO:0000256" key="4">
    <source>
        <dbReference type="ARBA" id="ARBA00022448"/>
    </source>
</evidence>
<comment type="subcellular location">
    <subcellularLocation>
        <location evidence="2">Endosome membrane</location>
        <topology evidence="2">Peripheral membrane protein</topology>
    </subcellularLocation>
    <subcellularLocation>
        <location evidence="3">Preautophagosomal structure membrane</location>
        <topology evidence="3">Peripheral membrane protein</topology>
    </subcellularLocation>
    <subcellularLocation>
        <location evidence="1">Vacuole membrane</location>
        <topology evidence="1">Peripheral membrane protein</topology>
    </subcellularLocation>
</comment>
<dbReference type="InterPro" id="IPR015943">
    <property type="entry name" value="WD40/YVTN_repeat-like_dom_sf"/>
</dbReference>
<evidence type="ECO:0000256" key="5">
    <source>
        <dbReference type="ARBA" id="ARBA00022554"/>
    </source>
</evidence>
<keyword evidence="10" id="KW-0072">Autophagy</keyword>
<dbReference type="InterPro" id="IPR048720">
    <property type="entry name" value="PROPPIN"/>
</dbReference>
<dbReference type="GO" id="GO:0034045">
    <property type="term" value="C:phagophore assembly site membrane"/>
    <property type="evidence" value="ECO:0007669"/>
    <property type="project" value="UniProtKB-SubCell"/>
</dbReference>
<evidence type="ECO:0000256" key="7">
    <source>
        <dbReference type="ARBA" id="ARBA00022737"/>
    </source>
</evidence>
<keyword evidence="8" id="KW-0967">Endosome</keyword>
<protein>
    <recommendedName>
        <fullName evidence="13">Autophagy-related protein 18</fullName>
    </recommendedName>
</protein>
<dbReference type="Pfam" id="PF21032">
    <property type="entry name" value="PROPPIN"/>
    <property type="match status" value="2"/>
</dbReference>
<feature type="compositionally biased region" description="Polar residues" evidence="14">
    <location>
        <begin position="303"/>
        <end position="315"/>
    </location>
</feature>
<evidence type="ECO:0000256" key="2">
    <source>
        <dbReference type="ARBA" id="ARBA00004481"/>
    </source>
</evidence>
<accession>A0A0F7SM25</accession>
<evidence type="ECO:0000256" key="8">
    <source>
        <dbReference type="ARBA" id="ARBA00022753"/>
    </source>
</evidence>
<feature type="region of interest" description="Disordered" evidence="14">
    <location>
        <begin position="299"/>
        <end position="333"/>
    </location>
</feature>
<evidence type="ECO:0000313" key="15">
    <source>
        <dbReference type="EMBL" id="CDZ98524.1"/>
    </source>
</evidence>
<evidence type="ECO:0000256" key="1">
    <source>
        <dbReference type="ARBA" id="ARBA00004148"/>
    </source>
</evidence>
<dbReference type="SMART" id="SM00320">
    <property type="entry name" value="WD40"/>
    <property type="match status" value="2"/>
</dbReference>
<dbReference type="GO" id="GO:0006914">
    <property type="term" value="P:autophagy"/>
    <property type="evidence" value="ECO:0007669"/>
    <property type="project" value="UniProtKB-KW"/>
</dbReference>
<dbReference type="GO" id="GO:0005774">
    <property type="term" value="C:vacuolar membrane"/>
    <property type="evidence" value="ECO:0007669"/>
    <property type="project" value="UniProtKB-SubCell"/>
</dbReference>
<evidence type="ECO:0000256" key="6">
    <source>
        <dbReference type="ARBA" id="ARBA00022574"/>
    </source>
</evidence>
<dbReference type="SUPFAM" id="SSF50978">
    <property type="entry name" value="WD40 repeat-like"/>
    <property type="match status" value="1"/>
</dbReference>
<keyword evidence="6" id="KW-0853">WD repeat</keyword>
<sequence>MAPTKQNPDLLDITELVTPLSASLLRVFSFAGFNQDYSCISIGTKNGYTIINCDPYGKIHSKEQGATGIAEMLFCTSLVALVGAADQPKESPRRLHIVNTKRESTICELLFPTSILAVKLNRKRMVVVLEVEIYIYDVSTMKLMHTIETSPNPNAICALSPSSTNSYVAYPAPVPTLTSPLASPSQPPHPQPSTQPGDVNLFDTTSLSASNVIQAHKSPISFLVLNSAGTLLATASDKGTVIRVWTVPGAEKVAQFRRGSYPAKIWSINFNLMSTLLAVSSDSDTIHIFQLPKPPVIGDTSAGAKSSYSSLTDPSGSYGVDRGNGNGRSTENAIVPSSSATASFRRRSMYLGKHLAGSVGGYLPSAVTEMWEPQRDFAHVKLRGGGVRCVVALSGTTPQVFVISASGLFHAYSIDLENGGECVLMKEFR</sequence>
<dbReference type="PANTHER" id="PTHR11227">
    <property type="entry name" value="WD-REPEAT PROTEIN INTERACTING WITH PHOSPHOINOSIDES WIPI -RELATED"/>
    <property type="match status" value="1"/>
</dbReference>
<evidence type="ECO:0000256" key="3">
    <source>
        <dbReference type="ARBA" id="ARBA00004623"/>
    </source>
</evidence>
<dbReference type="GO" id="GO:0015031">
    <property type="term" value="P:protein transport"/>
    <property type="evidence" value="ECO:0007669"/>
    <property type="project" value="UniProtKB-KW"/>
</dbReference>
<evidence type="ECO:0000256" key="12">
    <source>
        <dbReference type="ARBA" id="ARBA00025740"/>
    </source>
</evidence>
<reference evidence="15" key="1">
    <citation type="submission" date="2014-08" db="EMBL/GenBank/DDBJ databases">
        <authorList>
            <person name="Sharma Rahul"/>
            <person name="Thines Marco"/>
        </authorList>
    </citation>
    <scope>NUCLEOTIDE SEQUENCE</scope>
</reference>
<dbReference type="InterPro" id="IPR036322">
    <property type="entry name" value="WD40_repeat_dom_sf"/>
</dbReference>
<evidence type="ECO:0000256" key="10">
    <source>
        <dbReference type="ARBA" id="ARBA00023006"/>
    </source>
</evidence>
<comment type="similarity">
    <text evidence="12">Belongs to the WD repeat PROPPIN family.</text>
</comment>
<dbReference type="GO" id="GO:0010008">
    <property type="term" value="C:endosome membrane"/>
    <property type="evidence" value="ECO:0007669"/>
    <property type="project" value="UniProtKB-SubCell"/>
</dbReference>
<dbReference type="EMBL" id="LN483345">
    <property type="protein sequence ID" value="CDZ98524.1"/>
    <property type="molecule type" value="Genomic_DNA"/>
</dbReference>
<dbReference type="InterPro" id="IPR001680">
    <property type="entry name" value="WD40_rpt"/>
</dbReference>
<dbReference type="FunFam" id="2.130.10.10:FF:000965">
    <property type="entry name" value="Autophagy-like protein 18 Atg18"/>
    <property type="match status" value="1"/>
</dbReference>
<proteinExistence type="inferred from homology"/>
<name>A0A0F7SM25_PHARH</name>
<keyword evidence="11" id="KW-0472">Membrane</keyword>
<evidence type="ECO:0000256" key="9">
    <source>
        <dbReference type="ARBA" id="ARBA00022927"/>
    </source>
</evidence>
<dbReference type="Gene3D" id="2.130.10.10">
    <property type="entry name" value="YVTN repeat-like/Quinoprotein amine dehydrogenase"/>
    <property type="match status" value="1"/>
</dbReference>
<evidence type="ECO:0000256" key="13">
    <source>
        <dbReference type="ARBA" id="ARBA00039247"/>
    </source>
</evidence>
<dbReference type="AlphaFoldDB" id="A0A0F7SM25"/>
<evidence type="ECO:0000256" key="11">
    <source>
        <dbReference type="ARBA" id="ARBA00023136"/>
    </source>
</evidence>
<keyword evidence="7" id="KW-0677">Repeat</keyword>
<keyword evidence="4" id="KW-0813">Transport</keyword>
<keyword evidence="9" id="KW-0653">Protein transport</keyword>